<reference evidence="12 13" key="1">
    <citation type="journal article" date="2017" name="ISME J.">
        <title>Energy and carbon metabolisms in a deep terrestrial subsurface fluid microbial community.</title>
        <authorList>
            <person name="Momper L."/>
            <person name="Jungbluth S.P."/>
            <person name="Lee M.D."/>
            <person name="Amend J.P."/>
        </authorList>
    </citation>
    <scope>NUCLEOTIDE SEQUENCE [LARGE SCALE GENOMIC DNA]</scope>
    <source>
        <strain evidence="12">SURF_29</strain>
    </source>
</reference>
<sequence>MERVMIYFDNAATTPVSKEVLDAMNPYFSEKFGNPSSIYKVGQEARSALENAREEIAGLLGVSPREVIFTSGASEANNLALKGVAFYWNQVLKVKPHIIVSSIEHHSVLDVAEYLEENFGFEVTYLPVSEEGMVDPKELEKSIKENTAVVSIMYGNNEVGSVQPIKELTRICKEVRPPGRSNLPAIVFHTDAVQAFQYLGINVEKIGVDMLSLTAHKFYGPKGVGLLYVRTGTKFLPQQQGGAQERRLRAGTENVPYIVGMAEAMSQSQKSKIKNQNEISKLKNYLVERITKEIPEVIITGPKNLEERLPHIVSFIFKRIEGESILINLDLKGIAASSGSACTSGSLASSHVLTAMGYDDLLAHGSIRFSLGKMNSRDDIDELMKHLPGIIEKLRGMSPIK</sequence>
<dbReference type="GO" id="GO:0031071">
    <property type="term" value="F:cysteine desulfurase activity"/>
    <property type="evidence" value="ECO:0007669"/>
    <property type="project" value="UniProtKB-EC"/>
</dbReference>
<dbReference type="PIRSF" id="PIRSF005572">
    <property type="entry name" value="NifS"/>
    <property type="match status" value="1"/>
</dbReference>
<keyword evidence="6" id="KW-0663">Pyridoxal phosphate</keyword>
<evidence type="ECO:0000256" key="7">
    <source>
        <dbReference type="ARBA" id="ARBA00023004"/>
    </source>
</evidence>
<dbReference type="PANTHER" id="PTHR11601:SF34">
    <property type="entry name" value="CYSTEINE DESULFURASE"/>
    <property type="match status" value="1"/>
</dbReference>
<keyword evidence="8" id="KW-0411">Iron-sulfur</keyword>
<dbReference type="Gene3D" id="1.10.260.50">
    <property type="match status" value="1"/>
</dbReference>
<dbReference type="InterPro" id="IPR020578">
    <property type="entry name" value="Aminotrans_V_PyrdxlP_BS"/>
</dbReference>
<dbReference type="AlphaFoldDB" id="A0A419DG73"/>
<dbReference type="SUPFAM" id="SSF53383">
    <property type="entry name" value="PLP-dependent transferases"/>
    <property type="match status" value="1"/>
</dbReference>
<evidence type="ECO:0000256" key="6">
    <source>
        <dbReference type="ARBA" id="ARBA00022898"/>
    </source>
</evidence>
<protein>
    <recommendedName>
        <fullName evidence="3">cysteine desulfurase</fullName>
        <ecNumber evidence="3">2.8.1.7</ecNumber>
    </recommendedName>
</protein>
<evidence type="ECO:0000313" key="13">
    <source>
        <dbReference type="Proteomes" id="UP000285655"/>
    </source>
</evidence>
<dbReference type="GO" id="GO:0046872">
    <property type="term" value="F:metal ion binding"/>
    <property type="evidence" value="ECO:0007669"/>
    <property type="project" value="UniProtKB-KW"/>
</dbReference>
<dbReference type="PROSITE" id="PS00595">
    <property type="entry name" value="AA_TRANSFER_CLASS_5"/>
    <property type="match status" value="1"/>
</dbReference>
<organism evidence="12 13">
    <name type="scientific">candidate division WS5 bacterium</name>
    <dbReference type="NCBI Taxonomy" id="2093353"/>
    <lineage>
        <taxon>Bacteria</taxon>
        <taxon>candidate division WS5</taxon>
    </lineage>
</organism>
<dbReference type="FunFam" id="3.40.640.10:FF:000084">
    <property type="entry name" value="IscS-like cysteine desulfurase"/>
    <property type="match status" value="1"/>
</dbReference>
<dbReference type="Gene3D" id="3.90.1150.10">
    <property type="entry name" value="Aspartate Aminotransferase, domain 1"/>
    <property type="match status" value="1"/>
</dbReference>
<evidence type="ECO:0000256" key="9">
    <source>
        <dbReference type="ARBA" id="ARBA00050776"/>
    </source>
</evidence>
<evidence type="ECO:0000256" key="2">
    <source>
        <dbReference type="ARBA" id="ARBA00006490"/>
    </source>
</evidence>
<keyword evidence="7" id="KW-0408">Iron</keyword>
<comment type="catalytic activity">
    <reaction evidence="9">
        <text>(sulfur carrier)-H + L-cysteine = (sulfur carrier)-SH + L-alanine</text>
        <dbReference type="Rhea" id="RHEA:43892"/>
        <dbReference type="Rhea" id="RHEA-COMP:14737"/>
        <dbReference type="Rhea" id="RHEA-COMP:14739"/>
        <dbReference type="ChEBI" id="CHEBI:29917"/>
        <dbReference type="ChEBI" id="CHEBI:35235"/>
        <dbReference type="ChEBI" id="CHEBI:57972"/>
        <dbReference type="ChEBI" id="CHEBI:64428"/>
        <dbReference type="EC" id="2.8.1.7"/>
    </reaction>
</comment>
<dbReference type="InterPro" id="IPR015421">
    <property type="entry name" value="PyrdxlP-dep_Trfase_major"/>
</dbReference>
<dbReference type="EC" id="2.8.1.7" evidence="3"/>
<evidence type="ECO:0000259" key="11">
    <source>
        <dbReference type="Pfam" id="PF00266"/>
    </source>
</evidence>
<dbReference type="InterPro" id="IPR015422">
    <property type="entry name" value="PyrdxlP-dep_Trfase_small"/>
</dbReference>
<accession>A0A419DG73</accession>
<comment type="caution">
    <text evidence="12">The sequence shown here is derived from an EMBL/GenBank/DDBJ whole genome shotgun (WGS) entry which is preliminary data.</text>
</comment>
<name>A0A419DG73_9BACT</name>
<dbReference type="Gene3D" id="3.40.640.10">
    <property type="entry name" value="Type I PLP-dependent aspartate aminotransferase-like (Major domain)"/>
    <property type="match status" value="1"/>
</dbReference>
<dbReference type="Pfam" id="PF00266">
    <property type="entry name" value="Aminotran_5"/>
    <property type="match status" value="1"/>
</dbReference>
<dbReference type="Proteomes" id="UP000285655">
    <property type="component" value="Unassembled WGS sequence"/>
</dbReference>
<dbReference type="PANTHER" id="PTHR11601">
    <property type="entry name" value="CYSTEINE DESULFURYLASE FAMILY MEMBER"/>
    <property type="match status" value="1"/>
</dbReference>
<dbReference type="InterPro" id="IPR015424">
    <property type="entry name" value="PyrdxlP-dep_Trfase"/>
</dbReference>
<evidence type="ECO:0000256" key="5">
    <source>
        <dbReference type="ARBA" id="ARBA00022723"/>
    </source>
</evidence>
<dbReference type="InterPro" id="IPR016454">
    <property type="entry name" value="Cysteine_dSase"/>
</dbReference>
<evidence type="ECO:0000256" key="1">
    <source>
        <dbReference type="ARBA" id="ARBA00001933"/>
    </source>
</evidence>
<proteinExistence type="inferred from homology"/>
<evidence type="ECO:0000256" key="8">
    <source>
        <dbReference type="ARBA" id="ARBA00023014"/>
    </source>
</evidence>
<gene>
    <name evidence="12" type="ORF">C4544_01085</name>
</gene>
<evidence type="ECO:0000256" key="10">
    <source>
        <dbReference type="RuleBase" id="RU004504"/>
    </source>
</evidence>
<dbReference type="InterPro" id="IPR000192">
    <property type="entry name" value="Aminotrans_V_dom"/>
</dbReference>
<keyword evidence="5" id="KW-0479">Metal-binding</keyword>
<evidence type="ECO:0000256" key="4">
    <source>
        <dbReference type="ARBA" id="ARBA00022679"/>
    </source>
</evidence>
<feature type="domain" description="Aminotransferase class V" evidence="11">
    <location>
        <begin position="6"/>
        <end position="383"/>
    </location>
</feature>
<comment type="similarity">
    <text evidence="2">Belongs to the class-V pyridoxal-phosphate-dependent aminotransferase family. NifS/IscS subfamily.</text>
</comment>
<evidence type="ECO:0000256" key="3">
    <source>
        <dbReference type="ARBA" id="ARBA00012239"/>
    </source>
</evidence>
<dbReference type="EMBL" id="QZJW01000005">
    <property type="protein sequence ID" value="RJO62077.1"/>
    <property type="molecule type" value="Genomic_DNA"/>
</dbReference>
<comment type="cofactor">
    <cofactor evidence="1 10">
        <name>pyridoxal 5'-phosphate</name>
        <dbReference type="ChEBI" id="CHEBI:597326"/>
    </cofactor>
</comment>
<keyword evidence="4" id="KW-0808">Transferase</keyword>
<dbReference type="GO" id="GO:0051536">
    <property type="term" value="F:iron-sulfur cluster binding"/>
    <property type="evidence" value="ECO:0007669"/>
    <property type="project" value="UniProtKB-KW"/>
</dbReference>
<evidence type="ECO:0000313" key="12">
    <source>
        <dbReference type="EMBL" id="RJO62077.1"/>
    </source>
</evidence>